<feature type="signal peptide" evidence="1">
    <location>
        <begin position="1"/>
        <end position="22"/>
    </location>
</feature>
<gene>
    <name evidence="3" type="ORF">DUPY_34620</name>
</gene>
<dbReference type="PROSITE" id="PS51257">
    <property type="entry name" value="PROKAR_LIPOPROTEIN"/>
    <property type="match status" value="1"/>
</dbReference>
<dbReference type="InterPro" id="IPR029058">
    <property type="entry name" value="AB_hydrolase_fold"/>
</dbReference>
<proteinExistence type="predicted"/>
<dbReference type="InterPro" id="IPR053145">
    <property type="entry name" value="AB_hydrolase_Est10"/>
</dbReference>
<dbReference type="PANTHER" id="PTHR43265">
    <property type="entry name" value="ESTERASE ESTD"/>
    <property type="match status" value="1"/>
</dbReference>
<comment type="caution">
    <text evidence="3">The sequence shown here is derived from an EMBL/GenBank/DDBJ whole genome shotgun (WGS) entry which is preliminary data.</text>
</comment>
<feature type="domain" description="Serine aminopeptidase S33" evidence="2">
    <location>
        <begin position="134"/>
        <end position="236"/>
    </location>
</feature>
<dbReference type="InterPro" id="IPR022742">
    <property type="entry name" value="Hydrolase_4"/>
</dbReference>
<evidence type="ECO:0000256" key="1">
    <source>
        <dbReference type="SAM" id="SignalP"/>
    </source>
</evidence>
<sequence length="438" mass="46521">MRLSFPCALAVAALTIGCTAMARATPSGPEGAASMAPVAAACETGIFRKDGASFIAITRSNKGYDYSFSDGTLGNANDASAVVACGAGAGAVRVRGQDNWAKVAVAETNTVFVSDGVMLAGRLMAPPGADAHTPLVVIAHGSEEGGWIDRARDPYQMVGRGIAVFVYDKRGTGLSKGAYTQNLPQLGNDLVAAAQEAKRLARDQYGGYGRFGLFGLSQGGWVAPLAAVRAKAEFIGIGYGLAVDIAEQDAAQVSLELRERGLGEDVVAKGRMLSDTTARLVKSGYKDGVDELAAAQAQFGKERWFARIKGGYTGVVLGMSVDDLRNRGIPHLDKLGVDWSLEPVQILAGIDIPQLWAFAGEDRQAPIALTLERLSALRKQGKDISIYIFPDTEHGMWNYVQAADLSRKHTRIAAGFYDLMADWARGGVEGRYGKAERR</sequence>
<dbReference type="AlphaFoldDB" id="A0A1E7WGL8"/>
<accession>A0A1E7WGL8</accession>
<keyword evidence="4" id="KW-1185">Reference proteome</keyword>
<evidence type="ECO:0000259" key="2">
    <source>
        <dbReference type="Pfam" id="PF12146"/>
    </source>
</evidence>
<feature type="chain" id="PRO_5009206994" evidence="1">
    <location>
        <begin position="23"/>
        <end position="438"/>
    </location>
</feature>
<dbReference type="RefSeq" id="WP_070249647.1">
    <property type="nucleotide sequence ID" value="NZ_LROM01000096.1"/>
</dbReference>
<dbReference type="PATRIC" id="fig|762836.4.peg.3565"/>
<dbReference type="Proteomes" id="UP000175989">
    <property type="component" value="Unassembled WGS sequence"/>
</dbReference>
<keyword evidence="1" id="KW-0732">Signal</keyword>
<name>A0A1E7WGL8_9BURK</name>
<dbReference type="Pfam" id="PF12146">
    <property type="entry name" value="Hydrolase_4"/>
    <property type="match status" value="1"/>
</dbReference>
<dbReference type="GO" id="GO:0052689">
    <property type="term" value="F:carboxylic ester hydrolase activity"/>
    <property type="evidence" value="ECO:0007669"/>
    <property type="project" value="TreeGrafter"/>
</dbReference>
<keyword evidence="3" id="KW-0378">Hydrolase</keyword>
<dbReference type="EMBL" id="LROM01000096">
    <property type="protein sequence ID" value="OEZ97629.1"/>
    <property type="molecule type" value="Genomic_DNA"/>
</dbReference>
<dbReference type="Gene3D" id="3.40.50.1820">
    <property type="entry name" value="alpha/beta hydrolase"/>
    <property type="match status" value="1"/>
</dbReference>
<reference evidence="4" key="1">
    <citation type="journal article" date="2016" name="Front. Microbiol.">
        <title>Molecular Keys to the Janthinobacterium and Duganella spp. Interaction with the Plant Pathogen Fusarium graminearum.</title>
        <authorList>
            <person name="Haack F.S."/>
            <person name="Poehlein A."/>
            <person name="Kroger C."/>
            <person name="Voigt C.A."/>
            <person name="Piepenbring M."/>
            <person name="Bode H.B."/>
            <person name="Daniel R."/>
            <person name="Schafer W."/>
            <person name="Streit W.R."/>
        </authorList>
    </citation>
    <scope>NUCLEOTIDE SEQUENCE [LARGE SCALE GENOMIC DNA]</scope>
    <source>
        <strain evidence="4">T54</strain>
    </source>
</reference>
<evidence type="ECO:0000313" key="4">
    <source>
        <dbReference type="Proteomes" id="UP000175989"/>
    </source>
</evidence>
<organism evidence="3 4">
    <name type="scientific">Duganella phyllosphaerae</name>
    <dbReference type="NCBI Taxonomy" id="762836"/>
    <lineage>
        <taxon>Bacteria</taxon>
        <taxon>Pseudomonadati</taxon>
        <taxon>Pseudomonadota</taxon>
        <taxon>Betaproteobacteria</taxon>
        <taxon>Burkholderiales</taxon>
        <taxon>Oxalobacteraceae</taxon>
        <taxon>Telluria group</taxon>
        <taxon>Duganella</taxon>
    </lineage>
</organism>
<dbReference type="PANTHER" id="PTHR43265:SF1">
    <property type="entry name" value="ESTERASE ESTD"/>
    <property type="match status" value="1"/>
</dbReference>
<dbReference type="SUPFAM" id="SSF53474">
    <property type="entry name" value="alpha/beta-Hydrolases"/>
    <property type="match status" value="1"/>
</dbReference>
<protein>
    <submittedName>
        <fullName evidence="3">Alpha/beta hydrolase family protein</fullName>
    </submittedName>
</protein>
<evidence type="ECO:0000313" key="3">
    <source>
        <dbReference type="EMBL" id="OEZ97629.1"/>
    </source>
</evidence>